<evidence type="ECO:0000313" key="7">
    <source>
        <dbReference type="Proteomes" id="UP000256645"/>
    </source>
</evidence>
<sequence length="509" mass="57056">MSDLVGSLGGLRFAGIAILVLCASSLTQRLLYNLYWHPLAHIPGPRLAAATYLYQTYFGLAGGKSRYYMHIAELHRRYGPVVRITPDEVHLSDPENHEIIHCVGSKYAKATPYYSALGAGYSTFTAGPNEVHKPRRARLDPFFSRRNVIKMEYLVQSRAAKLLHIMSSKFAAGAAVDLHHAFRSISVDVISDYAFGESYSLLDREDLGREFFELTGGIGPTWWVFQQWPAVQAFALSLPLPVAKAMSKPLKQVLTLLEQALSQVLEVKAKLDAGQKVDKPCIFEALLEPADGYQIPTPDQIKDEAYAILNAASDTTGNAMTVTAYNVLSNPELYRTLTEELRTAFPNKDETLEFSKLEKLPYLTGAIKEGLRLSFGVPGRMPRVVPESGAKFNGYYLPAGSFVSLSSWMLHQDESYFPNPRKFDPTRWFDPKDVRRMEKAFVPFGKGTRACAGINLAYCELYVTLGTLFRHFDNLEPNHLTEEDLTYDDYFSAQIPLNAAKLHVHLDKH</sequence>
<dbReference type="SUPFAM" id="SSF48264">
    <property type="entry name" value="Cytochrome P450"/>
    <property type="match status" value="1"/>
</dbReference>
<comment type="caution">
    <text evidence="6">The sequence shown here is derived from an EMBL/GenBank/DDBJ whole genome shotgun (WGS) entry which is preliminary data.</text>
</comment>
<evidence type="ECO:0000256" key="2">
    <source>
        <dbReference type="ARBA" id="ARBA00022723"/>
    </source>
</evidence>
<keyword evidence="3 4" id="KW-0408">Iron</keyword>
<evidence type="ECO:0000313" key="6">
    <source>
        <dbReference type="EMBL" id="RDW56735.1"/>
    </source>
</evidence>
<dbReference type="InterPro" id="IPR002401">
    <property type="entry name" value="Cyt_P450_E_grp-I"/>
</dbReference>
<dbReference type="PANTHER" id="PTHR24305:SF152">
    <property type="entry name" value="P450, PUTATIVE (EUROFUNG)-RELATED"/>
    <property type="match status" value="1"/>
</dbReference>
<dbReference type="GO" id="GO:0005506">
    <property type="term" value="F:iron ion binding"/>
    <property type="evidence" value="ECO:0007669"/>
    <property type="project" value="InterPro"/>
</dbReference>
<feature type="binding site" description="axial binding residue" evidence="4">
    <location>
        <position position="451"/>
    </location>
    <ligand>
        <name>heme</name>
        <dbReference type="ChEBI" id="CHEBI:30413"/>
    </ligand>
    <ligandPart>
        <name>Fe</name>
        <dbReference type="ChEBI" id="CHEBI:18248"/>
    </ligandPart>
</feature>
<comment type="cofactor">
    <cofactor evidence="1 4">
        <name>heme</name>
        <dbReference type="ChEBI" id="CHEBI:30413"/>
    </cofactor>
</comment>
<evidence type="ECO:0000256" key="1">
    <source>
        <dbReference type="ARBA" id="ARBA00001971"/>
    </source>
</evidence>
<evidence type="ECO:0000256" key="3">
    <source>
        <dbReference type="ARBA" id="ARBA00023004"/>
    </source>
</evidence>
<organism evidence="6 7">
    <name type="scientific">Coleophoma cylindrospora</name>
    <dbReference type="NCBI Taxonomy" id="1849047"/>
    <lineage>
        <taxon>Eukaryota</taxon>
        <taxon>Fungi</taxon>
        <taxon>Dikarya</taxon>
        <taxon>Ascomycota</taxon>
        <taxon>Pezizomycotina</taxon>
        <taxon>Leotiomycetes</taxon>
        <taxon>Helotiales</taxon>
        <taxon>Dermateaceae</taxon>
        <taxon>Coleophoma</taxon>
    </lineage>
</organism>
<dbReference type="PANTHER" id="PTHR24305">
    <property type="entry name" value="CYTOCHROME P450"/>
    <property type="match status" value="1"/>
</dbReference>
<dbReference type="Pfam" id="PF00067">
    <property type="entry name" value="p450"/>
    <property type="match status" value="1"/>
</dbReference>
<keyword evidence="4 5" id="KW-0349">Heme</keyword>
<dbReference type="STRING" id="1849047.A0A3D8Q4F9"/>
<keyword evidence="7" id="KW-1185">Reference proteome</keyword>
<accession>A0A3D8Q4F9</accession>
<dbReference type="CDD" id="cd11062">
    <property type="entry name" value="CYP58-like"/>
    <property type="match status" value="1"/>
</dbReference>
<dbReference type="EMBL" id="PDLM01000030">
    <property type="protein sequence ID" value="RDW56735.1"/>
    <property type="molecule type" value="Genomic_DNA"/>
</dbReference>
<gene>
    <name evidence="6" type="ORF">BP6252_13990</name>
</gene>
<dbReference type="PRINTS" id="PR00463">
    <property type="entry name" value="EP450I"/>
</dbReference>
<evidence type="ECO:0000256" key="4">
    <source>
        <dbReference type="PIRSR" id="PIRSR602401-1"/>
    </source>
</evidence>
<dbReference type="Proteomes" id="UP000256645">
    <property type="component" value="Unassembled WGS sequence"/>
</dbReference>
<name>A0A3D8Q4F9_9HELO</name>
<dbReference type="InterPro" id="IPR036396">
    <property type="entry name" value="Cyt_P450_sf"/>
</dbReference>
<dbReference type="PROSITE" id="PS00086">
    <property type="entry name" value="CYTOCHROME_P450"/>
    <property type="match status" value="1"/>
</dbReference>
<evidence type="ECO:0000256" key="5">
    <source>
        <dbReference type="RuleBase" id="RU000461"/>
    </source>
</evidence>
<dbReference type="GO" id="GO:0016705">
    <property type="term" value="F:oxidoreductase activity, acting on paired donors, with incorporation or reduction of molecular oxygen"/>
    <property type="evidence" value="ECO:0007669"/>
    <property type="project" value="InterPro"/>
</dbReference>
<keyword evidence="5" id="KW-0503">Monooxygenase</keyword>
<keyword evidence="2 4" id="KW-0479">Metal-binding</keyword>
<proteinExistence type="inferred from homology"/>
<keyword evidence="5" id="KW-0560">Oxidoreductase</keyword>
<dbReference type="Gene3D" id="1.10.630.10">
    <property type="entry name" value="Cytochrome P450"/>
    <property type="match status" value="1"/>
</dbReference>
<protein>
    <submittedName>
        <fullName evidence="6">Uncharacterized protein</fullName>
    </submittedName>
</protein>
<dbReference type="GO" id="GO:0020037">
    <property type="term" value="F:heme binding"/>
    <property type="evidence" value="ECO:0007669"/>
    <property type="project" value="InterPro"/>
</dbReference>
<dbReference type="AlphaFoldDB" id="A0A3D8Q4F9"/>
<dbReference type="OrthoDB" id="3945418at2759"/>
<reference evidence="6 7" key="1">
    <citation type="journal article" date="2018" name="IMA Fungus">
        <title>IMA Genome-F 9: Draft genome sequence of Annulohypoxylon stygium, Aspergillus mulundensis, Berkeleyomyces basicola (syn. Thielaviopsis basicola), Ceratocystis smalleyi, two Cercospora beticola strains, Coleophoma cylindrospora, Fusarium fracticaudum, Phialophora cf. hyalina, and Morchella septimelata.</title>
        <authorList>
            <person name="Wingfield B.D."/>
            <person name="Bills G.F."/>
            <person name="Dong Y."/>
            <person name="Huang W."/>
            <person name="Nel W.J."/>
            <person name="Swalarsk-Parry B.S."/>
            <person name="Vaghefi N."/>
            <person name="Wilken P.M."/>
            <person name="An Z."/>
            <person name="de Beer Z.W."/>
            <person name="De Vos L."/>
            <person name="Chen L."/>
            <person name="Duong T.A."/>
            <person name="Gao Y."/>
            <person name="Hammerbacher A."/>
            <person name="Kikkert J.R."/>
            <person name="Li Y."/>
            <person name="Li H."/>
            <person name="Li K."/>
            <person name="Li Q."/>
            <person name="Liu X."/>
            <person name="Ma X."/>
            <person name="Naidoo K."/>
            <person name="Pethybridge S.J."/>
            <person name="Sun J."/>
            <person name="Steenkamp E.T."/>
            <person name="van der Nest M.A."/>
            <person name="van Wyk S."/>
            <person name="Wingfield M.J."/>
            <person name="Xiong C."/>
            <person name="Yue Q."/>
            <person name="Zhang X."/>
        </authorList>
    </citation>
    <scope>NUCLEOTIDE SEQUENCE [LARGE SCALE GENOMIC DNA]</scope>
    <source>
        <strain evidence="6 7">BP6252</strain>
    </source>
</reference>
<dbReference type="GO" id="GO:0004497">
    <property type="term" value="F:monooxygenase activity"/>
    <property type="evidence" value="ECO:0007669"/>
    <property type="project" value="UniProtKB-KW"/>
</dbReference>
<comment type="similarity">
    <text evidence="5">Belongs to the cytochrome P450 family.</text>
</comment>
<dbReference type="InterPro" id="IPR001128">
    <property type="entry name" value="Cyt_P450"/>
</dbReference>
<dbReference type="InterPro" id="IPR050121">
    <property type="entry name" value="Cytochrome_P450_monoxygenase"/>
</dbReference>
<dbReference type="InterPro" id="IPR017972">
    <property type="entry name" value="Cyt_P450_CS"/>
</dbReference>